<feature type="compositionally biased region" description="Pro residues" evidence="3">
    <location>
        <begin position="111"/>
        <end position="124"/>
    </location>
</feature>
<gene>
    <name evidence="5" type="ORF">MYCFIDRAFT_63930</name>
</gene>
<reference evidence="5 6" key="1">
    <citation type="journal article" date="2012" name="PLoS Pathog.">
        <title>Diverse lifestyles and strategies of plant pathogenesis encoded in the genomes of eighteen Dothideomycetes fungi.</title>
        <authorList>
            <person name="Ohm R.A."/>
            <person name="Feau N."/>
            <person name="Henrissat B."/>
            <person name="Schoch C.L."/>
            <person name="Horwitz B.A."/>
            <person name="Barry K.W."/>
            <person name="Condon B.J."/>
            <person name="Copeland A.C."/>
            <person name="Dhillon B."/>
            <person name="Glaser F."/>
            <person name="Hesse C.N."/>
            <person name="Kosti I."/>
            <person name="LaButti K."/>
            <person name="Lindquist E.A."/>
            <person name="Lucas S."/>
            <person name="Salamov A.A."/>
            <person name="Bradshaw R.E."/>
            <person name="Ciuffetti L."/>
            <person name="Hamelin R.C."/>
            <person name="Kema G.H.J."/>
            <person name="Lawrence C."/>
            <person name="Scott J.A."/>
            <person name="Spatafora J.W."/>
            <person name="Turgeon B.G."/>
            <person name="de Wit P.J.G.M."/>
            <person name="Zhong S."/>
            <person name="Goodwin S.B."/>
            <person name="Grigoriev I.V."/>
        </authorList>
    </citation>
    <scope>NUCLEOTIDE SEQUENCE [LARGE SCALE GENOMIC DNA]</scope>
    <source>
        <strain evidence="5 6">CIRAD86</strain>
    </source>
</reference>
<accession>M3A4A9</accession>
<feature type="compositionally biased region" description="Basic and acidic residues" evidence="3">
    <location>
        <begin position="294"/>
        <end position="316"/>
    </location>
</feature>
<dbReference type="RefSeq" id="XP_007929783.1">
    <property type="nucleotide sequence ID" value="XM_007931592.1"/>
</dbReference>
<feature type="compositionally biased region" description="Pro residues" evidence="3">
    <location>
        <begin position="561"/>
        <end position="570"/>
    </location>
</feature>
<name>M3A4A9_PSEFD</name>
<dbReference type="PROSITE" id="PS50002">
    <property type="entry name" value="SH3"/>
    <property type="match status" value="1"/>
</dbReference>
<evidence type="ECO:0000259" key="4">
    <source>
        <dbReference type="PROSITE" id="PS50002"/>
    </source>
</evidence>
<feature type="compositionally biased region" description="Acidic residues" evidence="3">
    <location>
        <begin position="393"/>
        <end position="413"/>
    </location>
</feature>
<dbReference type="Gene3D" id="2.30.30.40">
    <property type="entry name" value="SH3 Domains"/>
    <property type="match status" value="1"/>
</dbReference>
<evidence type="ECO:0000313" key="6">
    <source>
        <dbReference type="Proteomes" id="UP000016932"/>
    </source>
</evidence>
<dbReference type="Pfam" id="PF00018">
    <property type="entry name" value="SH3_1"/>
    <property type="match status" value="1"/>
</dbReference>
<dbReference type="InterPro" id="IPR057402">
    <property type="entry name" value="AIM3_BBC1_C"/>
</dbReference>
<dbReference type="PANTHER" id="PTHR45929:SF7">
    <property type="entry name" value="LAS SEVENTEEN-BINDING PROTEIN 1"/>
    <property type="match status" value="1"/>
</dbReference>
<feature type="compositionally biased region" description="Basic and acidic residues" evidence="3">
    <location>
        <begin position="708"/>
        <end position="721"/>
    </location>
</feature>
<feature type="compositionally biased region" description="Basic and acidic residues" evidence="3">
    <location>
        <begin position="196"/>
        <end position="220"/>
    </location>
</feature>
<keyword evidence="6" id="KW-1185">Reference proteome</keyword>
<dbReference type="PANTHER" id="PTHR45929">
    <property type="entry name" value="JAK PATHWAY SIGNAL TRANSDUCTION ADAPTOR MOLECULE"/>
    <property type="match status" value="1"/>
</dbReference>
<feature type="compositionally biased region" description="Gly residues" evidence="3">
    <location>
        <begin position="431"/>
        <end position="442"/>
    </location>
</feature>
<evidence type="ECO:0000313" key="5">
    <source>
        <dbReference type="EMBL" id="EME79451.1"/>
    </source>
</evidence>
<sequence length="1139" mass="122538">MAALFKVKALYDFEAKEDDDLGFPGGQVIDVTEEVDDNWLEGTYADASGASKSGIFPREFVEKYEPPVPTRPTRPSRPKQEAAPVPAAAPVPVPEPPVAAAQESDDEDELPAPPAASKPQPQAPPVKETPSKKAPPPVAAKSNAFRDRIAAFNQPAAAPIVPGGPKPVAGAGFIKKPFVAPPPMANSYVPPPKPAEPVHKPYIREEDPEIRQRQDDDRAAAEAAGLTAASSEQQEQDEHAQKPQTLKERIARLQQQQMEQAARQGAKKEKKAPPPRKPSESSEHAAEEEAEVEDLTRERSADTERQSLDMPRDRARLPSSQQRKPSIPMSPIPAMPDSELVSDGNEADQSAAGETTEDDTGTIGPEDSDEKHAPLPPQRAASAVHPPKKEADVGDEEDTTEVGDDDDEEDSMDEETRRRMELRERMAKMSGGMGMAGMFGPPGGMPLPGAGMPKKRKEKKPSEDEAPLSPPQPAQRFPMIPVPGLQRVTSPESSLADRNQAAEEGAEEAIAPPSRKATQEDRAVPPPVPKDSRPSQERGVPPPMPNTSALPTPRATAPESRPVPQPPPLAAPQSPGPGSESDDEMSILAPNTAAETSGAENTTPLPIRTNTAGAPPVPGSAAPQSPENRRASYFGIGEPQSATSDKRASRPPPPVPACSPLTSPRPAPPPPPSQGPSRAVTALQQEGDERGESDYEGDYDTDIASSAKHKDALKAHIRDDSYDGSITADDLSSPTAPRAVPPPPPSQAPPKSRPSMDAPRAAPPVPPSRPIPDSVGALDGDEYDPYRYEPGQQRGAPPPVPSAAPMPPRGPERRESSADDLYATSPPRKSMDQPARAVPAPPPTDTASRAPPRQSLDVHRSNTTRRSMDQPRPSGDNGQMAQDVDLAENTTWWAAAKALPPSLQSRNGVDILSESEESTTSKRGGRSTVSKEIYILYLDYSQTIITARYDASNPADVQLEQQHRPPPPKLRQDQLEAYWNQFGRNISEAVNSLGHSKKDTTVGDGTPASLPADLIKANPAALLPIGNKAYGAVVYANLANASTQQFDEIRPGDIVTLRNARFEGTHGAMKHKYRDEYGPLHVAVVEEWDGTRRAIRAWEQGRSKSKVRSEKFRLGDLRSGEVKVWRVVGRDWVEWETSS</sequence>
<dbReference type="GeneID" id="19340761"/>
<proteinExistence type="predicted"/>
<dbReference type="VEuPathDB" id="FungiDB:MYCFIDRAFT_63930"/>
<keyword evidence="1 2" id="KW-0728">SH3 domain</keyword>
<feature type="compositionally biased region" description="Pro residues" evidence="3">
    <location>
        <begin position="761"/>
        <end position="770"/>
    </location>
</feature>
<dbReference type="STRING" id="383855.M3A4A9"/>
<feature type="compositionally biased region" description="Low complexity" evidence="3">
    <location>
        <begin position="252"/>
        <end position="264"/>
    </location>
</feature>
<dbReference type="KEGG" id="pfj:MYCFIDRAFT_63930"/>
<feature type="compositionally biased region" description="Basic and acidic residues" evidence="3">
    <location>
        <begin position="414"/>
        <end position="427"/>
    </location>
</feature>
<feature type="compositionally biased region" description="Polar residues" evidence="3">
    <location>
        <begin position="487"/>
        <end position="497"/>
    </location>
</feature>
<dbReference type="AlphaFoldDB" id="M3A4A9"/>
<feature type="compositionally biased region" description="Pro residues" evidence="3">
    <location>
        <begin position="796"/>
        <end position="809"/>
    </location>
</feature>
<dbReference type="Pfam" id="PF25459">
    <property type="entry name" value="AIM3_BBC1_C"/>
    <property type="match status" value="1"/>
</dbReference>
<dbReference type="InterPro" id="IPR001452">
    <property type="entry name" value="SH3_domain"/>
</dbReference>
<feature type="domain" description="SH3" evidence="4">
    <location>
        <begin position="2"/>
        <end position="66"/>
    </location>
</feature>
<feature type="compositionally biased region" description="Basic and acidic residues" evidence="3">
    <location>
        <begin position="277"/>
        <end position="287"/>
    </location>
</feature>
<feature type="region of interest" description="Disordered" evidence="3">
    <location>
        <begin position="42"/>
        <end position="147"/>
    </location>
</feature>
<feature type="compositionally biased region" description="Pro residues" evidence="3">
    <location>
        <begin position="87"/>
        <end position="97"/>
    </location>
</feature>
<dbReference type="CDD" id="cd11887">
    <property type="entry name" value="SH3_Bbc1"/>
    <property type="match status" value="1"/>
</dbReference>
<feature type="region of interest" description="Disordered" evidence="3">
    <location>
        <begin position="183"/>
        <end position="880"/>
    </location>
</feature>
<dbReference type="OrthoDB" id="207120at2759"/>
<feature type="compositionally biased region" description="Pro residues" evidence="3">
    <location>
        <begin position="650"/>
        <end position="674"/>
    </location>
</feature>
<feature type="compositionally biased region" description="Pro residues" evidence="3">
    <location>
        <begin position="183"/>
        <end position="195"/>
    </location>
</feature>
<feature type="compositionally biased region" description="Pro residues" evidence="3">
    <location>
        <begin position="739"/>
        <end position="752"/>
    </location>
</feature>
<feature type="compositionally biased region" description="Polar residues" evidence="3">
    <location>
        <begin position="593"/>
        <end position="611"/>
    </location>
</feature>
<dbReference type="SUPFAM" id="SSF50044">
    <property type="entry name" value="SH3-domain"/>
    <property type="match status" value="1"/>
</dbReference>
<dbReference type="SMART" id="SM00326">
    <property type="entry name" value="SH3"/>
    <property type="match status" value="1"/>
</dbReference>
<evidence type="ECO:0000256" key="1">
    <source>
        <dbReference type="ARBA" id="ARBA00022443"/>
    </source>
</evidence>
<dbReference type="InterPro" id="IPR035552">
    <property type="entry name" value="Mti1_SH3"/>
</dbReference>
<protein>
    <recommendedName>
        <fullName evidence="4">SH3 domain-containing protein</fullName>
    </recommendedName>
</protein>
<dbReference type="Proteomes" id="UP000016932">
    <property type="component" value="Unassembled WGS sequence"/>
</dbReference>
<dbReference type="eggNOG" id="ENOG502R16K">
    <property type="taxonomic scope" value="Eukaryota"/>
</dbReference>
<dbReference type="PRINTS" id="PR00452">
    <property type="entry name" value="SH3DOMAIN"/>
</dbReference>
<organism evidence="5 6">
    <name type="scientific">Pseudocercospora fijiensis (strain CIRAD86)</name>
    <name type="common">Black leaf streak disease fungus</name>
    <name type="synonym">Mycosphaerella fijiensis</name>
    <dbReference type="NCBI Taxonomy" id="383855"/>
    <lineage>
        <taxon>Eukaryota</taxon>
        <taxon>Fungi</taxon>
        <taxon>Dikarya</taxon>
        <taxon>Ascomycota</taxon>
        <taxon>Pezizomycotina</taxon>
        <taxon>Dothideomycetes</taxon>
        <taxon>Dothideomycetidae</taxon>
        <taxon>Mycosphaerellales</taxon>
        <taxon>Mycosphaerellaceae</taxon>
        <taxon>Pseudocercospora</taxon>
    </lineage>
</organism>
<feature type="compositionally biased region" description="Basic and acidic residues" evidence="3">
    <location>
        <begin position="236"/>
        <end position="251"/>
    </location>
</feature>
<dbReference type="InterPro" id="IPR050670">
    <property type="entry name" value="STAM"/>
</dbReference>
<dbReference type="EMBL" id="KB446562">
    <property type="protein sequence ID" value="EME79451.1"/>
    <property type="molecule type" value="Genomic_DNA"/>
</dbReference>
<dbReference type="InterPro" id="IPR036028">
    <property type="entry name" value="SH3-like_dom_sf"/>
</dbReference>
<dbReference type="HOGENOM" id="CLU_003021_0_0_1"/>
<evidence type="ECO:0000256" key="2">
    <source>
        <dbReference type="PROSITE-ProRule" id="PRU00192"/>
    </source>
</evidence>
<evidence type="ECO:0000256" key="3">
    <source>
        <dbReference type="SAM" id="MobiDB-lite"/>
    </source>
</evidence>